<protein>
    <submittedName>
        <fullName evidence="2">Alpha/beta hydrolase</fullName>
    </submittedName>
</protein>
<dbReference type="PANTHER" id="PTHR45763:SF46">
    <property type="entry name" value="AB HYDROLASE-1 DOMAIN-CONTAINING PROTEIN"/>
    <property type="match status" value="1"/>
</dbReference>
<dbReference type="InterPro" id="IPR000073">
    <property type="entry name" value="AB_hydrolase_1"/>
</dbReference>
<comment type="caution">
    <text evidence="2">The sequence shown here is derived from an EMBL/GenBank/DDBJ whole genome shotgun (WGS) entry which is preliminary data.</text>
</comment>
<dbReference type="Pfam" id="PF00561">
    <property type="entry name" value="Abhydrolase_1"/>
    <property type="match status" value="1"/>
</dbReference>
<dbReference type="AlphaFoldDB" id="A0A1E3SB72"/>
<feature type="domain" description="AB hydrolase-1" evidence="1">
    <location>
        <begin position="38"/>
        <end position="284"/>
    </location>
</feature>
<dbReference type="GO" id="GO:0016787">
    <property type="term" value="F:hydrolase activity"/>
    <property type="evidence" value="ECO:0007669"/>
    <property type="project" value="UniProtKB-KW"/>
</dbReference>
<dbReference type="PANTHER" id="PTHR45763">
    <property type="entry name" value="HYDROLASE, ALPHA/BETA FOLD FAMILY PROTEIN, EXPRESSED-RELATED"/>
    <property type="match status" value="1"/>
</dbReference>
<evidence type="ECO:0000313" key="3">
    <source>
        <dbReference type="Proteomes" id="UP000192739"/>
    </source>
</evidence>
<dbReference type="SUPFAM" id="SSF53474">
    <property type="entry name" value="alpha/beta-Hydrolases"/>
    <property type="match status" value="1"/>
</dbReference>
<keyword evidence="2" id="KW-0378">Hydrolase</keyword>
<sequence length="300" mass="33160">MLPERTRSDEAELCTLPDGRVLAYLEWGDPAGYPAFYFHGTPSSRLEAAFADGAARRNGFRLISVDRPGFGRSTFQEGRTFRDWPTDVCALADALGLDEFGAVGHSGAGPHLFACGVFIPPARLTFIGALGPWGPLATPEIMDSLNTADRFYARAAQHGPGPFNALFAPLGWCAKHAPGLFCRIVAATVPAVDQRHLRDESFSRHFRAMQLEAFRQGSRGGAYESFLEYRPWEFEVSEVAVPTHIWLGDCDSFVPRAMGEYYERTIPDVDFHWARGKGHFAIEDWDAIFAACARDAGLPR</sequence>
<dbReference type="EMBL" id="MVHT01000064">
    <property type="protein sequence ID" value="ORA98527.1"/>
    <property type="molecule type" value="Genomic_DNA"/>
</dbReference>
<accession>A0A1E3SB72</accession>
<dbReference type="OrthoDB" id="9800988at2"/>
<evidence type="ECO:0000313" key="2">
    <source>
        <dbReference type="EMBL" id="ORA98527.1"/>
    </source>
</evidence>
<proteinExistence type="predicted"/>
<organism evidence="2 3">
    <name type="scientific">Mycobacterium intermedium</name>
    <dbReference type="NCBI Taxonomy" id="28445"/>
    <lineage>
        <taxon>Bacteria</taxon>
        <taxon>Bacillati</taxon>
        <taxon>Actinomycetota</taxon>
        <taxon>Actinomycetes</taxon>
        <taxon>Mycobacteriales</taxon>
        <taxon>Mycobacteriaceae</taxon>
        <taxon>Mycobacterium</taxon>
        <taxon>Mycobacterium simiae complex</taxon>
    </lineage>
</organism>
<name>A0A1E3SB72_MYCIE</name>
<gene>
    <name evidence="2" type="ORF">BST27_20650</name>
</gene>
<reference evidence="2 3" key="1">
    <citation type="submission" date="2017-02" db="EMBL/GenBank/DDBJ databases">
        <title>The new phylogeny of genus Mycobacterium.</title>
        <authorList>
            <person name="Tortoli E."/>
            <person name="Trovato A."/>
            <person name="Cirillo D.M."/>
        </authorList>
    </citation>
    <scope>NUCLEOTIDE SEQUENCE [LARGE SCALE GENOMIC DNA]</scope>
    <source>
        <strain evidence="2 3">DSM 44049</strain>
    </source>
</reference>
<dbReference type="RefSeq" id="WP_069420425.1">
    <property type="nucleotide sequence ID" value="NZ_CBCRZH010000020.1"/>
</dbReference>
<evidence type="ECO:0000259" key="1">
    <source>
        <dbReference type="Pfam" id="PF00561"/>
    </source>
</evidence>
<keyword evidence="3" id="KW-1185">Reference proteome</keyword>
<dbReference type="Gene3D" id="3.40.50.1820">
    <property type="entry name" value="alpha/beta hydrolase"/>
    <property type="match status" value="1"/>
</dbReference>
<dbReference type="Proteomes" id="UP000192739">
    <property type="component" value="Unassembled WGS sequence"/>
</dbReference>
<dbReference type="STRING" id="28445.BHQ20_17890"/>
<dbReference type="InterPro" id="IPR029058">
    <property type="entry name" value="AB_hydrolase_fold"/>
</dbReference>